<reference evidence="2" key="1">
    <citation type="journal article" date="2018" name="Genome Biol. Evol.">
        <title>Genomics and development of Lentinus tigrinus, a white-rot wood-decaying mushroom with dimorphic fruiting bodies.</title>
        <authorList>
            <person name="Wu B."/>
            <person name="Xu Z."/>
            <person name="Knudson A."/>
            <person name="Carlson A."/>
            <person name="Chen N."/>
            <person name="Kovaka S."/>
            <person name="LaButti K."/>
            <person name="Lipzen A."/>
            <person name="Pennachio C."/>
            <person name="Riley R."/>
            <person name="Schakwitz W."/>
            <person name="Umezawa K."/>
            <person name="Ohm R.A."/>
            <person name="Grigoriev I.V."/>
            <person name="Nagy L.G."/>
            <person name="Gibbons J."/>
            <person name="Hibbett D."/>
        </authorList>
    </citation>
    <scope>NUCLEOTIDE SEQUENCE [LARGE SCALE GENOMIC DNA]</scope>
    <source>
        <strain evidence="2">ALCF2SS1-6</strain>
    </source>
</reference>
<accession>A0A5C2SQW2</accession>
<sequence length="380" mass="41500">MSEPIVLHKKKRSPGKRRVASQHQAGLLALPIASGLAAQAAPVVSRSRDEVQRAALLASVVGQSFEDVKFWAYSRRTSDGAVDTPLSLLANSRLIRKTSSHFGFLLAAGFAESGVADMDAPYPSTRPSFTEMYDYASDSDLDDQEEVEDLPSTGEQSLPVSEAGGPRAPAMDEHSLEEGGKGQQKARLDESESEDHTEKIIAKPGKVVFLEDIAYTTWKAFIVYAYLGEVNFAPLKSENKARPSLTHSHTPPPCSPKSMYRLAEKYDIPDLKKDALKSIQSKLSPHNILEEIFSTFTSLYPAVQSIELEYLHAHSNDSGIRARLPKWLEAMEDGHLPRGAAGIVASLIDKLTTLPQMKQCPSGCNGSISNHCNNCGRSYT</sequence>
<evidence type="ECO:0008006" key="4">
    <source>
        <dbReference type="Google" id="ProtNLM"/>
    </source>
</evidence>
<dbReference type="EMBL" id="ML122255">
    <property type="protein sequence ID" value="RPD63866.1"/>
    <property type="molecule type" value="Genomic_DNA"/>
</dbReference>
<proteinExistence type="predicted"/>
<feature type="compositionally biased region" description="Acidic residues" evidence="1">
    <location>
        <begin position="140"/>
        <end position="149"/>
    </location>
</feature>
<dbReference type="Proteomes" id="UP000313359">
    <property type="component" value="Unassembled WGS sequence"/>
</dbReference>
<evidence type="ECO:0000313" key="2">
    <source>
        <dbReference type="EMBL" id="RPD63866.1"/>
    </source>
</evidence>
<dbReference type="AlphaFoldDB" id="A0A5C2SQW2"/>
<evidence type="ECO:0000313" key="3">
    <source>
        <dbReference type="Proteomes" id="UP000313359"/>
    </source>
</evidence>
<name>A0A5C2SQW2_9APHY</name>
<dbReference type="Gene3D" id="3.30.710.10">
    <property type="entry name" value="Potassium Channel Kv1.1, Chain A"/>
    <property type="match status" value="1"/>
</dbReference>
<dbReference type="OrthoDB" id="6359816at2759"/>
<keyword evidence="3" id="KW-1185">Reference proteome</keyword>
<dbReference type="STRING" id="1328759.A0A5C2SQW2"/>
<dbReference type="InterPro" id="IPR011333">
    <property type="entry name" value="SKP1/BTB/POZ_sf"/>
</dbReference>
<organism evidence="2 3">
    <name type="scientific">Lentinus tigrinus ALCF2SS1-6</name>
    <dbReference type="NCBI Taxonomy" id="1328759"/>
    <lineage>
        <taxon>Eukaryota</taxon>
        <taxon>Fungi</taxon>
        <taxon>Dikarya</taxon>
        <taxon>Basidiomycota</taxon>
        <taxon>Agaricomycotina</taxon>
        <taxon>Agaricomycetes</taxon>
        <taxon>Polyporales</taxon>
        <taxon>Polyporaceae</taxon>
        <taxon>Lentinus</taxon>
    </lineage>
</organism>
<gene>
    <name evidence="2" type="ORF">L227DRAFT_572307</name>
</gene>
<protein>
    <recommendedName>
        <fullName evidence="4">BTB domain-containing protein</fullName>
    </recommendedName>
</protein>
<feature type="region of interest" description="Disordered" evidence="1">
    <location>
        <begin position="140"/>
        <end position="197"/>
    </location>
</feature>
<feature type="compositionally biased region" description="Basic and acidic residues" evidence="1">
    <location>
        <begin position="170"/>
        <end position="197"/>
    </location>
</feature>
<evidence type="ECO:0000256" key="1">
    <source>
        <dbReference type="SAM" id="MobiDB-lite"/>
    </source>
</evidence>